<gene>
    <name evidence="1" type="ORF">CQA58_01510</name>
</gene>
<evidence type="ECO:0000313" key="2">
    <source>
        <dbReference type="Proteomes" id="UP000257045"/>
    </source>
</evidence>
<sequence>MKKMILGVFVAMGLCFGASVDSSKIEMYWVGYKLANKTPVKGSFSNANYKFKKTQGNLKEIFEGASAKIALKNLNVANPEAKKNLSEAFFSKFASPEISVKIIQVMEGENQGTFLAKVSMNKKSVLVPMQYTITEGKLEAKGVLDLLSFKLEGALQSLIKVCGTLHQGYTWTQVEIGFSTPLQ</sequence>
<dbReference type="EMBL" id="NXLV01000002">
    <property type="protein sequence ID" value="RDU71743.1"/>
    <property type="molecule type" value="Genomic_DNA"/>
</dbReference>
<organism evidence="1 2">
    <name type="scientific">Helicobacter brantae</name>
    <dbReference type="NCBI Taxonomy" id="375927"/>
    <lineage>
        <taxon>Bacteria</taxon>
        <taxon>Pseudomonadati</taxon>
        <taxon>Campylobacterota</taxon>
        <taxon>Epsilonproteobacteria</taxon>
        <taxon>Campylobacterales</taxon>
        <taxon>Helicobacteraceae</taxon>
        <taxon>Helicobacter</taxon>
    </lineage>
</organism>
<dbReference type="Proteomes" id="UP000257045">
    <property type="component" value="Unassembled WGS sequence"/>
</dbReference>
<dbReference type="InterPro" id="IPR036761">
    <property type="entry name" value="TTHA0802/YceI-like_sf"/>
</dbReference>
<dbReference type="RefSeq" id="WP_115568953.1">
    <property type="nucleotide sequence ID" value="NZ_NXLV01000002.1"/>
</dbReference>
<keyword evidence="2" id="KW-1185">Reference proteome</keyword>
<name>A0A3D8J2W5_9HELI</name>
<reference evidence="1 2" key="1">
    <citation type="submission" date="2018-04" db="EMBL/GenBank/DDBJ databases">
        <title>Novel Campyloabacter and Helicobacter Species and Strains.</title>
        <authorList>
            <person name="Mannion A.J."/>
            <person name="Shen Z."/>
            <person name="Fox J.G."/>
        </authorList>
    </citation>
    <scope>NUCLEOTIDE SEQUENCE [LARGE SCALE GENOMIC DNA]</scope>
    <source>
        <strain evidence="1 2">MIT 04-9366</strain>
    </source>
</reference>
<dbReference type="AlphaFoldDB" id="A0A3D8J2W5"/>
<evidence type="ECO:0000313" key="1">
    <source>
        <dbReference type="EMBL" id="RDU71743.1"/>
    </source>
</evidence>
<dbReference type="OrthoDB" id="5292899at2"/>
<comment type="caution">
    <text evidence="1">The sequence shown here is derived from an EMBL/GenBank/DDBJ whole genome shotgun (WGS) entry which is preliminary data.</text>
</comment>
<protein>
    <submittedName>
        <fullName evidence="1">Polyisoprenoid-binding protein</fullName>
    </submittedName>
</protein>
<proteinExistence type="predicted"/>
<accession>A0A3D8J2W5</accession>
<dbReference type="Gene3D" id="2.40.128.110">
    <property type="entry name" value="Lipid/polyisoprenoid-binding, YceI-like"/>
    <property type="match status" value="1"/>
</dbReference>